<dbReference type="EMBL" id="NBIV01000011">
    <property type="protein sequence ID" value="PXF48761.1"/>
    <property type="molecule type" value="Genomic_DNA"/>
</dbReference>
<evidence type="ECO:0000256" key="1">
    <source>
        <dbReference type="SAM" id="MobiDB-lite"/>
    </source>
</evidence>
<reference evidence="2 3" key="1">
    <citation type="journal article" date="2018" name="Mol. Biol. Evol.">
        <title>Analysis of the draft genome of the red seaweed Gracilariopsis chorda provides insights into genome size evolution in Rhodophyta.</title>
        <authorList>
            <person name="Lee J."/>
            <person name="Yang E.C."/>
            <person name="Graf L."/>
            <person name="Yang J.H."/>
            <person name="Qiu H."/>
            <person name="Zel Zion U."/>
            <person name="Chan C.X."/>
            <person name="Stephens T.G."/>
            <person name="Weber A.P.M."/>
            <person name="Boo G.H."/>
            <person name="Boo S.M."/>
            <person name="Kim K.M."/>
            <person name="Shin Y."/>
            <person name="Jung M."/>
            <person name="Lee S.J."/>
            <person name="Yim H.S."/>
            <person name="Lee J.H."/>
            <person name="Bhattacharya D."/>
            <person name="Yoon H.S."/>
        </authorList>
    </citation>
    <scope>NUCLEOTIDE SEQUENCE [LARGE SCALE GENOMIC DNA]</scope>
    <source>
        <strain evidence="2 3">SKKU-2015</strain>
        <tissue evidence="2">Whole body</tissue>
    </source>
</reference>
<name>A0A2V3J2T5_9FLOR</name>
<proteinExistence type="predicted"/>
<feature type="region of interest" description="Disordered" evidence="1">
    <location>
        <begin position="41"/>
        <end position="79"/>
    </location>
</feature>
<evidence type="ECO:0000313" key="2">
    <source>
        <dbReference type="EMBL" id="PXF48761.1"/>
    </source>
</evidence>
<organism evidence="2 3">
    <name type="scientific">Gracilariopsis chorda</name>
    <dbReference type="NCBI Taxonomy" id="448386"/>
    <lineage>
        <taxon>Eukaryota</taxon>
        <taxon>Rhodophyta</taxon>
        <taxon>Florideophyceae</taxon>
        <taxon>Rhodymeniophycidae</taxon>
        <taxon>Gracilariales</taxon>
        <taxon>Gracilariaceae</taxon>
        <taxon>Gracilariopsis</taxon>
    </lineage>
</organism>
<feature type="compositionally biased region" description="Basic residues" evidence="1">
    <location>
        <begin position="49"/>
        <end position="59"/>
    </location>
</feature>
<accession>A0A2V3J2T5</accession>
<protein>
    <submittedName>
        <fullName evidence="2">Uncharacterized protein</fullName>
    </submittedName>
</protein>
<dbReference type="Proteomes" id="UP000247409">
    <property type="component" value="Unassembled WGS sequence"/>
</dbReference>
<dbReference type="AlphaFoldDB" id="A0A2V3J2T5"/>
<gene>
    <name evidence="2" type="ORF">BWQ96_01317</name>
</gene>
<sequence>MVLMITDPSDGITLDVGERSMASFVTGVAVVSRTCGARWDARSSASPRARVKREGRRPKKESESQIQPENSEAKVTVERGTLSRRNPYWKGIPMRYARAHNAFMALPPAASVQVNSVYDLRRLRPESEARQSAMRLLHLRASDVWTYLGGAERHKAHQASLRAWRRAVGAAEETAAKRDYSTRFQLARLSNGIFLYLHMRQKMWRSVAHLSVRETLAVRLFEQGIVLGDGLYQRLFATPVASVLQRDEHDFWNWRKEMNSVLLVHALPEFRRLGGGRCQTGAMHLPSRLPARLFLEALLAAAVSDVHFADVVLFSTEGCATFRVHRSEALLKETMLMVRWFEQTFVNTLSPPPLEFHNLYRDVAQLHRTIDAEVSKCEPIDQLDRSDTSECLAPWRRRMDAWETRRSEMAFYT</sequence>
<comment type="caution">
    <text evidence="2">The sequence shown here is derived from an EMBL/GenBank/DDBJ whole genome shotgun (WGS) entry which is preliminary data.</text>
</comment>
<evidence type="ECO:0000313" key="3">
    <source>
        <dbReference type="Proteomes" id="UP000247409"/>
    </source>
</evidence>
<keyword evidence="3" id="KW-1185">Reference proteome</keyword>